<reference evidence="10 11" key="1">
    <citation type="submission" date="2012-02" db="EMBL/GenBank/DDBJ databases">
        <title>Shotgun genome sequence of Phaeospirillum photometricum DSM 122.</title>
        <authorList>
            <person name="Duquesne K."/>
            <person name="Sturgis J."/>
        </authorList>
    </citation>
    <scope>NUCLEOTIDE SEQUENCE [LARGE SCALE GENOMIC DNA]</scope>
    <source>
        <strain evidence="11">DSM122</strain>
    </source>
</reference>
<evidence type="ECO:0000256" key="8">
    <source>
        <dbReference type="PIRSR" id="PIRSR600183-50"/>
    </source>
</evidence>
<dbReference type="KEGG" id="rpm:RSPPHO_01207"/>
<comment type="similarity">
    <text evidence="2">Belongs to the Orn/Lys/Arg decarboxylase class-II family.</text>
</comment>
<dbReference type="GO" id="GO:0005737">
    <property type="term" value="C:cytoplasm"/>
    <property type="evidence" value="ECO:0007669"/>
    <property type="project" value="TreeGrafter"/>
</dbReference>
<dbReference type="InterPro" id="IPR029066">
    <property type="entry name" value="PLP-binding_barrel"/>
</dbReference>
<evidence type="ECO:0000313" key="10">
    <source>
        <dbReference type="EMBL" id="CCG07833.1"/>
    </source>
</evidence>
<evidence type="ECO:0000256" key="1">
    <source>
        <dbReference type="ARBA" id="ARBA00001933"/>
    </source>
</evidence>
<dbReference type="Pfam" id="PF02784">
    <property type="entry name" value="Orn_Arg_deC_N"/>
    <property type="match status" value="1"/>
</dbReference>
<dbReference type="PROSITE" id="PS00878">
    <property type="entry name" value="ODR_DC_2_1"/>
    <property type="match status" value="1"/>
</dbReference>
<comment type="catalytic activity">
    <reaction evidence="7">
        <text>L-ornithine + H(+) = putrescine + CO2</text>
        <dbReference type="Rhea" id="RHEA:22964"/>
        <dbReference type="ChEBI" id="CHEBI:15378"/>
        <dbReference type="ChEBI" id="CHEBI:16526"/>
        <dbReference type="ChEBI" id="CHEBI:46911"/>
        <dbReference type="ChEBI" id="CHEBI:326268"/>
        <dbReference type="EC" id="4.1.1.17"/>
    </reaction>
</comment>
<dbReference type="AlphaFoldDB" id="H6SSF4"/>
<dbReference type="GO" id="GO:0004586">
    <property type="term" value="F:ornithine decarboxylase activity"/>
    <property type="evidence" value="ECO:0007669"/>
    <property type="project" value="UniProtKB-EC"/>
</dbReference>
<dbReference type="GO" id="GO:0033387">
    <property type="term" value="P:putrescine biosynthetic process from arginine, via ornithine"/>
    <property type="evidence" value="ECO:0007669"/>
    <property type="project" value="TreeGrafter"/>
</dbReference>
<evidence type="ECO:0000256" key="6">
    <source>
        <dbReference type="ARBA" id="ARBA00034138"/>
    </source>
</evidence>
<protein>
    <recommendedName>
        <fullName evidence="6">ornithine decarboxylase</fullName>
        <ecNumber evidence="6">4.1.1.17</ecNumber>
    </recommendedName>
</protein>
<dbReference type="Gene3D" id="2.40.37.10">
    <property type="entry name" value="Lyase, Ornithine Decarboxylase, Chain A, domain 1"/>
    <property type="match status" value="1"/>
</dbReference>
<dbReference type="Gene3D" id="3.20.20.10">
    <property type="entry name" value="Alanine racemase"/>
    <property type="match status" value="1"/>
</dbReference>
<dbReference type="Proteomes" id="UP000033220">
    <property type="component" value="Chromosome DSM 122"/>
</dbReference>
<dbReference type="EMBL" id="HE663493">
    <property type="protein sequence ID" value="CCG07833.1"/>
    <property type="molecule type" value="Genomic_DNA"/>
</dbReference>
<keyword evidence="4 10" id="KW-0456">Lyase</keyword>
<dbReference type="FunFam" id="2.40.37.10:FF:000004">
    <property type="entry name" value="Ornithine decarboxylase"/>
    <property type="match status" value="1"/>
</dbReference>
<dbReference type="PRINTS" id="PR01182">
    <property type="entry name" value="ORNDCRBXLASE"/>
</dbReference>
<dbReference type="EC" id="4.1.1.17" evidence="6"/>
<dbReference type="PATRIC" id="fig|1150469.3.peg.1366"/>
<dbReference type="InterPro" id="IPR002433">
    <property type="entry name" value="Orn_de-COase"/>
</dbReference>
<comment type="cofactor">
    <cofactor evidence="1 8">
        <name>pyridoxal 5'-phosphate</name>
        <dbReference type="ChEBI" id="CHEBI:597326"/>
    </cofactor>
</comment>
<name>H6SSF4_PARPM</name>
<feature type="active site" description="Proton donor" evidence="8">
    <location>
        <position position="404"/>
    </location>
</feature>
<keyword evidence="11" id="KW-1185">Reference proteome</keyword>
<evidence type="ECO:0000256" key="5">
    <source>
        <dbReference type="ARBA" id="ARBA00034115"/>
    </source>
</evidence>
<organism evidence="10 11">
    <name type="scientific">Pararhodospirillum photometricum DSM 122</name>
    <dbReference type="NCBI Taxonomy" id="1150469"/>
    <lineage>
        <taxon>Bacteria</taxon>
        <taxon>Pseudomonadati</taxon>
        <taxon>Pseudomonadota</taxon>
        <taxon>Alphaproteobacteria</taxon>
        <taxon>Rhodospirillales</taxon>
        <taxon>Rhodospirillaceae</taxon>
        <taxon>Pararhodospirillum</taxon>
    </lineage>
</organism>
<dbReference type="InterPro" id="IPR000183">
    <property type="entry name" value="Orn/DAP/Arg_de-COase"/>
</dbReference>
<dbReference type="STRING" id="1150469.RSPPHO_01207"/>
<dbReference type="PANTHER" id="PTHR11482">
    <property type="entry name" value="ARGININE/DIAMINOPIMELATE/ORNITHINE DECARBOXYLASE"/>
    <property type="match status" value="1"/>
</dbReference>
<keyword evidence="3 8" id="KW-0663">Pyridoxal phosphate</keyword>
<evidence type="ECO:0000256" key="2">
    <source>
        <dbReference type="ARBA" id="ARBA00008872"/>
    </source>
</evidence>
<comment type="pathway">
    <text evidence="5">Amine and polyamine biosynthesis; putrescine biosynthesis via L-ornithine pathway; putrescine from L-ornithine: step 1/1.</text>
</comment>
<dbReference type="InterPro" id="IPR022644">
    <property type="entry name" value="De-COase2_N"/>
</dbReference>
<dbReference type="SUPFAM" id="SSF50621">
    <property type="entry name" value="Alanine racemase C-terminal domain-like"/>
    <property type="match status" value="1"/>
</dbReference>
<dbReference type="PANTHER" id="PTHR11482:SF6">
    <property type="entry name" value="ORNITHINE DECARBOXYLASE 1-RELATED"/>
    <property type="match status" value="1"/>
</dbReference>
<evidence type="ECO:0000256" key="4">
    <source>
        <dbReference type="ARBA" id="ARBA00023239"/>
    </source>
</evidence>
<dbReference type="FunFam" id="3.20.20.10:FF:000008">
    <property type="entry name" value="Ornithine decarboxylase"/>
    <property type="match status" value="1"/>
</dbReference>
<dbReference type="PRINTS" id="PR01179">
    <property type="entry name" value="ODADCRBXLASE"/>
</dbReference>
<gene>
    <name evidence="10" type="ORF">RSPPHO_01207</name>
</gene>
<evidence type="ECO:0000259" key="9">
    <source>
        <dbReference type="Pfam" id="PF02784"/>
    </source>
</evidence>
<dbReference type="CDD" id="cd00622">
    <property type="entry name" value="PLPDE_III_ODC"/>
    <property type="match status" value="1"/>
</dbReference>
<evidence type="ECO:0000256" key="3">
    <source>
        <dbReference type="ARBA" id="ARBA00022898"/>
    </source>
</evidence>
<feature type="domain" description="Orn/DAP/Arg decarboxylase 2 N-terminal" evidence="9">
    <location>
        <begin position="106"/>
        <end position="337"/>
    </location>
</feature>
<accession>H6SSF4</accession>
<dbReference type="InterPro" id="IPR009006">
    <property type="entry name" value="Ala_racemase/Decarboxylase_C"/>
</dbReference>
<dbReference type="SUPFAM" id="SSF51419">
    <property type="entry name" value="PLP-binding barrel"/>
    <property type="match status" value="1"/>
</dbReference>
<dbReference type="HOGENOM" id="CLU_026444_1_3_5"/>
<evidence type="ECO:0000313" key="11">
    <source>
        <dbReference type="Proteomes" id="UP000033220"/>
    </source>
</evidence>
<dbReference type="InterPro" id="IPR022653">
    <property type="entry name" value="De-COase2_pyr-phos_BS"/>
</dbReference>
<sequence length="456" mass="48995">MRAFPCPSLPFCSSGNFLHRAPSPAGAVTGRRPGFPLVESPMRSHAFFADAPSALPDLECEERASAPTLSLVAPAPQWVAPGLTAKMAAFLAEEPQTPCLVVDLDVVEDNFRRLRAALPEAEVFYAVKANPARPLLARLVGLGSSFDTASLPEIDMCLDVGADPARISYGNTIKKARDIAAAYERGVRLYAFDAEEELEKIAQHAPGSQVFCRLFVDNKGAQWPLSRKFGCSVRMAGDLLRKAQSLGLEPHGLSFHVGSQQNDPGQWDVALSLVAGLFAELAEDGIHLGMVNLGGGLPTPYGAPVMTVEAYGAKIQETVGRLFPTRPRLIVEPGRYMGGNAGILETEVVLVSRKDQAEERRWVYVDAGRFNGLAETEGEAIVYPMVSPRDGDPDGPVILAGPTCDSVDILYDKSGIRLPLSLRAGDRLRLLSAGAYTTTYASVGFNGFSPIKAHYL</sequence>
<proteinExistence type="inferred from homology"/>
<feature type="modified residue" description="N6-(pyridoxal phosphate)lysine" evidence="8">
    <location>
        <position position="128"/>
    </location>
</feature>
<dbReference type="eggNOG" id="COG0019">
    <property type="taxonomic scope" value="Bacteria"/>
</dbReference>
<evidence type="ECO:0000256" key="7">
    <source>
        <dbReference type="ARBA" id="ARBA00049127"/>
    </source>
</evidence>